<dbReference type="Proteomes" id="UP000239872">
    <property type="component" value="Unassembled WGS sequence"/>
</dbReference>
<keyword evidence="3" id="KW-1185">Reference proteome</keyword>
<evidence type="ECO:0000313" key="3">
    <source>
        <dbReference type="Proteomes" id="UP000239872"/>
    </source>
</evidence>
<accession>A0A2S7SZG9</accession>
<comment type="caution">
    <text evidence="2">The sequence shown here is derived from an EMBL/GenBank/DDBJ whole genome shotgun (WGS) entry which is preliminary data.</text>
</comment>
<evidence type="ECO:0008006" key="4">
    <source>
        <dbReference type="Google" id="ProtNLM"/>
    </source>
</evidence>
<dbReference type="AlphaFoldDB" id="A0A2S7SZG9"/>
<organism evidence="2 3">
    <name type="scientific">Flavipsychrobacter stenotrophus</name>
    <dbReference type="NCBI Taxonomy" id="2077091"/>
    <lineage>
        <taxon>Bacteria</taxon>
        <taxon>Pseudomonadati</taxon>
        <taxon>Bacteroidota</taxon>
        <taxon>Chitinophagia</taxon>
        <taxon>Chitinophagales</taxon>
        <taxon>Chitinophagaceae</taxon>
        <taxon>Flavipsychrobacter</taxon>
    </lineage>
</organism>
<feature type="signal peptide" evidence="1">
    <location>
        <begin position="1"/>
        <end position="18"/>
    </location>
</feature>
<sequence>MRKVLILLILLLPALVQAKDKKKPPPKHFLPGKWVEVKRTTLDSVQFAFTDTLFMTFQIRDTFTYRERNGFVYRGKYTVDDDGHLDFGTVSYDIALRRPKSIILTNPKGIYYYEPDTSADLGQVTLEKEEKILPVTNIDQMIGHWTVYKKLADKDGNFPDFSVQIKAAYITGPSSGTDVGTLYCGNDMDDNPGWVIKALGADQSLECNGKTQRFLKVVKCQKGEMVLEEAGMTYYFKQFR</sequence>
<proteinExistence type="predicted"/>
<dbReference type="EMBL" id="PPSL01000002">
    <property type="protein sequence ID" value="PQJ12088.1"/>
    <property type="molecule type" value="Genomic_DNA"/>
</dbReference>
<gene>
    <name evidence="2" type="ORF">CJD36_009885</name>
</gene>
<dbReference type="OrthoDB" id="9841806at2"/>
<protein>
    <recommendedName>
        <fullName evidence="4">Lipocalin-like domain-containing protein</fullName>
    </recommendedName>
</protein>
<evidence type="ECO:0000313" key="2">
    <source>
        <dbReference type="EMBL" id="PQJ12088.1"/>
    </source>
</evidence>
<keyword evidence="1" id="KW-0732">Signal</keyword>
<evidence type="ECO:0000256" key="1">
    <source>
        <dbReference type="SAM" id="SignalP"/>
    </source>
</evidence>
<feature type="chain" id="PRO_5015680011" description="Lipocalin-like domain-containing protein" evidence="1">
    <location>
        <begin position="19"/>
        <end position="240"/>
    </location>
</feature>
<name>A0A2S7SZG9_9BACT</name>
<dbReference type="RefSeq" id="WP_105038967.1">
    <property type="nucleotide sequence ID" value="NZ_PPSL01000002.1"/>
</dbReference>
<reference evidence="2 3" key="1">
    <citation type="submission" date="2018-01" db="EMBL/GenBank/DDBJ databases">
        <title>A novel member of the phylum Bacteroidetes isolated from glacier ice.</title>
        <authorList>
            <person name="Liu Q."/>
            <person name="Xin Y.-H."/>
        </authorList>
    </citation>
    <scope>NUCLEOTIDE SEQUENCE [LARGE SCALE GENOMIC DNA]</scope>
    <source>
        <strain evidence="2 3">RB1R16</strain>
    </source>
</reference>